<comment type="catalytic activity">
    <reaction evidence="1">
        <text>ATP + protein L-histidine = ADP + protein N-phospho-L-histidine.</text>
        <dbReference type="EC" id="2.7.13.3"/>
    </reaction>
</comment>
<accession>A0A545TQ25</accession>
<keyword evidence="6" id="KW-1185">Reference proteome</keyword>
<dbReference type="RefSeq" id="WP_142897551.1">
    <property type="nucleotide sequence ID" value="NZ_ML660056.1"/>
</dbReference>
<dbReference type="CDD" id="cd00082">
    <property type="entry name" value="HisKA"/>
    <property type="match status" value="1"/>
</dbReference>
<dbReference type="SUPFAM" id="SSF55874">
    <property type="entry name" value="ATPase domain of HSP90 chaperone/DNA topoisomerase II/histidine kinase"/>
    <property type="match status" value="1"/>
</dbReference>
<dbReference type="PANTHER" id="PTHR43102:SF2">
    <property type="entry name" value="GAF DOMAIN-CONTAINING PROTEIN"/>
    <property type="match status" value="1"/>
</dbReference>
<protein>
    <recommendedName>
        <fullName evidence="2">histidine kinase</fullName>
        <ecNumber evidence="2">2.7.13.3</ecNumber>
    </recommendedName>
</protein>
<dbReference type="GO" id="GO:0000155">
    <property type="term" value="F:phosphorelay sensor kinase activity"/>
    <property type="evidence" value="ECO:0007669"/>
    <property type="project" value="InterPro"/>
</dbReference>
<dbReference type="OrthoDB" id="315417at2"/>
<feature type="domain" description="Histidine kinase" evidence="4">
    <location>
        <begin position="186"/>
        <end position="407"/>
    </location>
</feature>
<dbReference type="SUPFAM" id="SSF47384">
    <property type="entry name" value="Homodimeric domain of signal transducing histidine kinase"/>
    <property type="match status" value="1"/>
</dbReference>
<organism evidence="5 6">
    <name type="scientific">Denitrobaculum tricleocarpae</name>
    <dbReference type="NCBI Taxonomy" id="2591009"/>
    <lineage>
        <taxon>Bacteria</taxon>
        <taxon>Pseudomonadati</taxon>
        <taxon>Pseudomonadota</taxon>
        <taxon>Alphaproteobacteria</taxon>
        <taxon>Rhodospirillales</taxon>
        <taxon>Rhodospirillaceae</taxon>
        <taxon>Denitrobaculum</taxon>
    </lineage>
</organism>
<dbReference type="Gene3D" id="3.30.450.40">
    <property type="match status" value="1"/>
</dbReference>
<dbReference type="SMART" id="SM00388">
    <property type="entry name" value="HisKA"/>
    <property type="match status" value="1"/>
</dbReference>
<dbReference type="Proteomes" id="UP000315252">
    <property type="component" value="Unassembled WGS sequence"/>
</dbReference>
<dbReference type="InterPro" id="IPR004358">
    <property type="entry name" value="Sig_transdc_His_kin-like_C"/>
</dbReference>
<dbReference type="EC" id="2.7.13.3" evidence="2"/>
<dbReference type="InterPro" id="IPR005467">
    <property type="entry name" value="His_kinase_dom"/>
</dbReference>
<evidence type="ECO:0000313" key="6">
    <source>
        <dbReference type="Proteomes" id="UP000315252"/>
    </source>
</evidence>
<evidence type="ECO:0000256" key="3">
    <source>
        <dbReference type="ARBA" id="ARBA00022553"/>
    </source>
</evidence>
<dbReference type="Pfam" id="PF02518">
    <property type="entry name" value="HATPase_c"/>
    <property type="match status" value="1"/>
</dbReference>
<keyword evidence="3" id="KW-0597">Phosphoprotein</keyword>
<dbReference type="EMBL" id="VHSH01000005">
    <property type="protein sequence ID" value="TQV79327.1"/>
    <property type="molecule type" value="Genomic_DNA"/>
</dbReference>
<evidence type="ECO:0000256" key="2">
    <source>
        <dbReference type="ARBA" id="ARBA00012438"/>
    </source>
</evidence>
<dbReference type="AlphaFoldDB" id="A0A545TQ25"/>
<evidence type="ECO:0000256" key="1">
    <source>
        <dbReference type="ARBA" id="ARBA00000085"/>
    </source>
</evidence>
<dbReference type="InterPro" id="IPR036890">
    <property type="entry name" value="HATPase_C_sf"/>
</dbReference>
<keyword evidence="5" id="KW-0808">Transferase</keyword>
<name>A0A545TQ25_9PROT</name>
<dbReference type="PROSITE" id="PS50109">
    <property type="entry name" value="HIS_KIN"/>
    <property type="match status" value="1"/>
</dbReference>
<comment type="caution">
    <text evidence="5">The sequence shown here is derived from an EMBL/GenBank/DDBJ whole genome shotgun (WGS) entry which is preliminary data.</text>
</comment>
<gene>
    <name evidence="5" type="ORF">FKG95_16920</name>
</gene>
<evidence type="ECO:0000313" key="5">
    <source>
        <dbReference type="EMBL" id="TQV79327.1"/>
    </source>
</evidence>
<dbReference type="InterPro" id="IPR003018">
    <property type="entry name" value="GAF"/>
</dbReference>
<dbReference type="SUPFAM" id="SSF55781">
    <property type="entry name" value="GAF domain-like"/>
    <property type="match status" value="1"/>
</dbReference>
<keyword evidence="5" id="KW-0418">Kinase</keyword>
<dbReference type="Pfam" id="PF01590">
    <property type="entry name" value="GAF"/>
    <property type="match status" value="1"/>
</dbReference>
<evidence type="ECO:0000259" key="4">
    <source>
        <dbReference type="PROSITE" id="PS50109"/>
    </source>
</evidence>
<proteinExistence type="predicted"/>
<dbReference type="Pfam" id="PF00512">
    <property type="entry name" value="HisKA"/>
    <property type="match status" value="1"/>
</dbReference>
<dbReference type="PRINTS" id="PR00344">
    <property type="entry name" value="BCTRLSENSOR"/>
</dbReference>
<dbReference type="InterPro" id="IPR036097">
    <property type="entry name" value="HisK_dim/P_sf"/>
</dbReference>
<sequence>MFPVPFNDTQRLEALESYDVLDTGPNEALDCLTRVASAHFKCPVALVSLVDETRQWFKSGHGLEAVETDRESAFCGHTIQTNEPLVILDATRDARFSDNTLVCGSPEIRFYAGAPLITPLGFRLGTFCVIDVEAREDFSSADTATLKDFAKTAMEMLELQRRVKSHEAQPPENDCAEKARVDLFSTVAHEIRSPVAALCSSAKILESQIFGPPGDERYLEFFCMMSETAEQVVNLADRMLNFARLRTGDVEMKEELVGVRDLLGKAKRLAVMESGADGACVRIADMEHEIFVRADKVYLAQMLQNLILNALKYNDGNPEILLNAGLSDAGVLTIDVIDSGIGMNEEGIRLALQPYAQIQQTGRKFVGGVGIGLPLVKRLIEMHGGRLAIESKENIGTKASLLLPAYRVESIRDLAVPLL</sequence>
<dbReference type="SMART" id="SM00387">
    <property type="entry name" value="HATPase_c"/>
    <property type="match status" value="1"/>
</dbReference>
<dbReference type="InterPro" id="IPR003594">
    <property type="entry name" value="HATPase_dom"/>
</dbReference>
<dbReference type="Gene3D" id="3.30.565.10">
    <property type="entry name" value="Histidine kinase-like ATPase, C-terminal domain"/>
    <property type="match status" value="1"/>
</dbReference>
<dbReference type="InterPro" id="IPR003661">
    <property type="entry name" value="HisK_dim/P_dom"/>
</dbReference>
<dbReference type="InterPro" id="IPR029016">
    <property type="entry name" value="GAF-like_dom_sf"/>
</dbReference>
<dbReference type="Gene3D" id="1.10.287.130">
    <property type="match status" value="1"/>
</dbReference>
<dbReference type="PANTHER" id="PTHR43102">
    <property type="entry name" value="SLR1143 PROTEIN"/>
    <property type="match status" value="1"/>
</dbReference>
<dbReference type="SMART" id="SM00065">
    <property type="entry name" value="GAF"/>
    <property type="match status" value="1"/>
</dbReference>
<reference evidence="5 6" key="1">
    <citation type="submission" date="2019-06" db="EMBL/GenBank/DDBJ databases">
        <title>Whole genome sequence for Rhodospirillaceae sp. R148.</title>
        <authorList>
            <person name="Wang G."/>
        </authorList>
    </citation>
    <scope>NUCLEOTIDE SEQUENCE [LARGE SCALE GENOMIC DNA]</scope>
    <source>
        <strain evidence="5 6">R148</strain>
    </source>
</reference>